<proteinExistence type="predicted"/>
<sequence length="89" mass="9750">MSSADEWIQQLVNRGGKGLPMTAESLAELLVRLSMYGIAVRDEQEPVMGVMWGHVVTLVDKLREAAGLEVNAVNDVYRAEVARLGLPID</sequence>
<accession>A0A7W4TRC2</accession>
<dbReference type="RefSeq" id="WP_183393253.1">
    <property type="nucleotide sequence ID" value="NZ_JACHVY010000013.1"/>
</dbReference>
<reference evidence="1 2" key="1">
    <citation type="submission" date="2020-08" db="EMBL/GenBank/DDBJ databases">
        <title>The Agave Microbiome: Exploring the role of microbial communities in plant adaptations to desert environments.</title>
        <authorList>
            <person name="Partida-Martinez L.P."/>
        </authorList>
    </citation>
    <scope>NUCLEOTIDE SEQUENCE [LARGE SCALE GENOMIC DNA]</scope>
    <source>
        <strain evidence="1 2">AS2.23</strain>
    </source>
</reference>
<evidence type="ECO:0000313" key="2">
    <source>
        <dbReference type="Proteomes" id="UP000533269"/>
    </source>
</evidence>
<dbReference type="AlphaFoldDB" id="A0A7W4TRC2"/>
<evidence type="ECO:0000313" key="1">
    <source>
        <dbReference type="EMBL" id="MBB2903653.1"/>
    </source>
</evidence>
<reference evidence="1 2" key="2">
    <citation type="submission" date="2020-08" db="EMBL/GenBank/DDBJ databases">
        <authorList>
            <person name="Partida-Martinez L."/>
            <person name="Huntemann M."/>
            <person name="Clum A."/>
            <person name="Wang J."/>
            <person name="Palaniappan K."/>
            <person name="Ritter S."/>
            <person name="Chen I.-M."/>
            <person name="Stamatis D."/>
            <person name="Reddy T."/>
            <person name="O'Malley R."/>
            <person name="Daum C."/>
            <person name="Shapiro N."/>
            <person name="Ivanova N."/>
            <person name="Kyrpides N."/>
            <person name="Woyke T."/>
        </authorList>
    </citation>
    <scope>NUCLEOTIDE SEQUENCE [LARGE SCALE GENOMIC DNA]</scope>
    <source>
        <strain evidence="1 2">AS2.23</strain>
    </source>
</reference>
<name>A0A7W4TRC2_KINRA</name>
<protein>
    <submittedName>
        <fullName evidence="1">Uncharacterized protein</fullName>
    </submittedName>
</protein>
<organism evidence="1 2">
    <name type="scientific">Kineococcus radiotolerans</name>
    <dbReference type="NCBI Taxonomy" id="131568"/>
    <lineage>
        <taxon>Bacteria</taxon>
        <taxon>Bacillati</taxon>
        <taxon>Actinomycetota</taxon>
        <taxon>Actinomycetes</taxon>
        <taxon>Kineosporiales</taxon>
        <taxon>Kineosporiaceae</taxon>
        <taxon>Kineococcus</taxon>
    </lineage>
</organism>
<comment type="caution">
    <text evidence="1">The sequence shown here is derived from an EMBL/GenBank/DDBJ whole genome shotgun (WGS) entry which is preliminary data.</text>
</comment>
<dbReference type="EMBL" id="JACHVY010000013">
    <property type="protein sequence ID" value="MBB2903653.1"/>
    <property type="molecule type" value="Genomic_DNA"/>
</dbReference>
<dbReference type="Proteomes" id="UP000533269">
    <property type="component" value="Unassembled WGS sequence"/>
</dbReference>
<gene>
    <name evidence="1" type="ORF">FHR75_004496</name>
</gene>